<gene>
    <name evidence="2" type="ORF">BCV70DRAFT_200278</name>
</gene>
<feature type="region of interest" description="Disordered" evidence="1">
    <location>
        <begin position="479"/>
        <end position="498"/>
    </location>
</feature>
<organism evidence="2 3">
    <name type="scientific">Testicularia cyperi</name>
    <dbReference type="NCBI Taxonomy" id="1882483"/>
    <lineage>
        <taxon>Eukaryota</taxon>
        <taxon>Fungi</taxon>
        <taxon>Dikarya</taxon>
        <taxon>Basidiomycota</taxon>
        <taxon>Ustilaginomycotina</taxon>
        <taxon>Ustilaginomycetes</taxon>
        <taxon>Ustilaginales</taxon>
        <taxon>Anthracoideaceae</taxon>
        <taxon>Testicularia</taxon>
    </lineage>
</organism>
<feature type="region of interest" description="Disordered" evidence="1">
    <location>
        <begin position="642"/>
        <end position="672"/>
    </location>
</feature>
<protein>
    <submittedName>
        <fullName evidence="2">Uncharacterized protein</fullName>
    </submittedName>
</protein>
<evidence type="ECO:0000313" key="2">
    <source>
        <dbReference type="EMBL" id="PWZ00119.1"/>
    </source>
</evidence>
<dbReference type="Proteomes" id="UP000246740">
    <property type="component" value="Unassembled WGS sequence"/>
</dbReference>
<sequence length="710" mass="75144">MRSLIPTASAPRVILAPHRANAAISQRRGFALASADARISARPLSDEGRIACQRQPGQVRISNSHIEQRYAAVRDTTQMRLSTGARPYSTAPNQEQVMQSFGTPFAQFIFTISRIARMFALTAVGVAAIGLVSFEAAHQYVEHVAMAPTSSRPHRGEDEWGWTDQAIEESWSGTLKSGTDSRLGIKGRHAVRSAWMCVNWGGGISPGVLFGGGAAGNSGLGRTALTSMAGAKTLHIDDGMILAMQYLQVAIRAAAAKGIKLPDIDGIRAGVVSTDKVRVQMASIDPLALALEYRMAAVRERQGSPRALEAAISSYEKLYDIAAFRAHDDTARQPAAASNSTAKMVRLATKIGDLHNALGQRDQGIQWLQRAVSLAGASGPVGLADETIVVEDKSRDSSLVASASSLTGEKPRSRWFSWFSSSAVDAAAGTSDGASDIPASAAAKLAPAPSELQIPPTQATPAMTRALISSLLSLSATYAQRPTSEQQEAQGTGTTASAATWRSSLQQALEVQTGALRLASLELERHHTASKTLSLSASSSSSSSTPTLAVSAESLHNLWMKHHVSILYLHLAETLYALDAHARASGSPSPSQSPSQSPSPSPSDSIKSLFGRSSSHSPDHLSAKKIREALANSASLAQYVRTQLSRSPSPSLDGSRAKPPPRDAEQDPKLSTDWATGSLTLFATRLLRDSRRVVHVAKRLSDAVGADHAA</sequence>
<reference evidence="2 3" key="1">
    <citation type="journal article" date="2018" name="Mol. Biol. Evol.">
        <title>Broad Genomic Sampling Reveals a Smut Pathogenic Ancestry of the Fungal Clade Ustilaginomycotina.</title>
        <authorList>
            <person name="Kijpornyongpan T."/>
            <person name="Mondo S.J."/>
            <person name="Barry K."/>
            <person name="Sandor L."/>
            <person name="Lee J."/>
            <person name="Lipzen A."/>
            <person name="Pangilinan J."/>
            <person name="LaButti K."/>
            <person name="Hainaut M."/>
            <person name="Henrissat B."/>
            <person name="Grigoriev I.V."/>
            <person name="Spatafora J.W."/>
            <person name="Aime M.C."/>
        </authorList>
    </citation>
    <scope>NUCLEOTIDE SEQUENCE [LARGE SCALE GENOMIC DNA]</scope>
    <source>
        <strain evidence="2 3">MCA 3645</strain>
    </source>
</reference>
<dbReference type="InParanoid" id="A0A317XRZ1"/>
<evidence type="ECO:0000313" key="3">
    <source>
        <dbReference type="Proteomes" id="UP000246740"/>
    </source>
</evidence>
<feature type="compositionally biased region" description="Low complexity" evidence="1">
    <location>
        <begin position="587"/>
        <end position="598"/>
    </location>
</feature>
<keyword evidence="3" id="KW-1185">Reference proteome</keyword>
<feature type="compositionally biased region" description="Basic and acidic residues" evidence="1">
    <location>
        <begin position="660"/>
        <end position="670"/>
    </location>
</feature>
<evidence type="ECO:0000256" key="1">
    <source>
        <dbReference type="SAM" id="MobiDB-lite"/>
    </source>
</evidence>
<name>A0A317XRZ1_9BASI</name>
<proteinExistence type="predicted"/>
<dbReference type="OrthoDB" id="2524554at2759"/>
<feature type="compositionally biased region" description="Polar residues" evidence="1">
    <location>
        <begin position="642"/>
        <end position="652"/>
    </location>
</feature>
<dbReference type="EMBL" id="KZ819193">
    <property type="protein sequence ID" value="PWZ00119.1"/>
    <property type="molecule type" value="Genomic_DNA"/>
</dbReference>
<feature type="compositionally biased region" description="Low complexity" evidence="1">
    <location>
        <begin position="483"/>
        <end position="498"/>
    </location>
</feature>
<dbReference type="AlphaFoldDB" id="A0A317XRZ1"/>
<feature type="region of interest" description="Disordered" evidence="1">
    <location>
        <begin position="583"/>
        <end position="621"/>
    </location>
</feature>
<accession>A0A317XRZ1</accession>